<sequence>MGFAGHWTVQVLWVDIWLVRWFVGCFLQVTWPWTMIVLAWVLWDVFCRLLRLFFDCVVGWFLTGFWPVFLWLKGYFSADFSMTSQDEEYYWVVFIGRNPGIYTSWETAELQVNRYPGNLKKRYKTFDEAEGALLQFHEERYWLMKMQSVRTAHQSSDEASTSASGLEVQHHTSIITYFVLVFLLGFVCCILLAHLFDSE</sequence>
<dbReference type="Proteomes" id="UP001062846">
    <property type="component" value="Chromosome 3"/>
</dbReference>
<reference evidence="1" key="1">
    <citation type="submission" date="2022-02" db="EMBL/GenBank/DDBJ databases">
        <title>Plant Genome Project.</title>
        <authorList>
            <person name="Zhang R.-G."/>
        </authorList>
    </citation>
    <scope>NUCLEOTIDE SEQUENCE</scope>
    <source>
        <strain evidence="1">AT1</strain>
    </source>
</reference>
<keyword evidence="2" id="KW-1185">Reference proteome</keyword>
<comment type="caution">
    <text evidence="1">The sequence shown here is derived from an EMBL/GenBank/DDBJ whole genome shotgun (WGS) entry which is preliminary data.</text>
</comment>
<protein>
    <submittedName>
        <fullName evidence="1">Uncharacterized protein</fullName>
    </submittedName>
</protein>
<accession>A0ACC0PC39</accession>
<proteinExistence type="predicted"/>
<organism evidence="1 2">
    <name type="scientific">Rhododendron molle</name>
    <name type="common">Chinese azalea</name>
    <name type="synonym">Azalea mollis</name>
    <dbReference type="NCBI Taxonomy" id="49168"/>
    <lineage>
        <taxon>Eukaryota</taxon>
        <taxon>Viridiplantae</taxon>
        <taxon>Streptophyta</taxon>
        <taxon>Embryophyta</taxon>
        <taxon>Tracheophyta</taxon>
        <taxon>Spermatophyta</taxon>
        <taxon>Magnoliopsida</taxon>
        <taxon>eudicotyledons</taxon>
        <taxon>Gunneridae</taxon>
        <taxon>Pentapetalae</taxon>
        <taxon>asterids</taxon>
        <taxon>Ericales</taxon>
        <taxon>Ericaceae</taxon>
        <taxon>Ericoideae</taxon>
        <taxon>Rhodoreae</taxon>
        <taxon>Rhododendron</taxon>
    </lineage>
</organism>
<evidence type="ECO:0000313" key="1">
    <source>
        <dbReference type="EMBL" id="KAI8563126.1"/>
    </source>
</evidence>
<evidence type="ECO:0000313" key="2">
    <source>
        <dbReference type="Proteomes" id="UP001062846"/>
    </source>
</evidence>
<gene>
    <name evidence="1" type="ORF">RHMOL_Rhmol03G0088400</name>
</gene>
<dbReference type="EMBL" id="CM046390">
    <property type="protein sequence ID" value="KAI8563126.1"/>
    <property type="molecule type" value="Genomic_DNA"/>
</dbReference>
<name>A0ACC0PC39_RHOML</name>